<accession>A0A251RZH4</accession>
<sequence length="84" mass="9538">MIFIHKPHFKNFAFSPSSLLHSAAITTPLYTHLQASCKQTIYTQRCKKVNNEAWCVRKSKDRSRFLLSTTFLHSNSPSLVLVGG</sequence>
<reference evidence="2" key="2">
    <citation type="submission" date="2017-02" db="EMBL/GenBank/DDBJ databases">
        <title>Sunflower complete genome.</title>
        <authorList>
            <person name="Langlade N."/>
            <person name="Munos S."/>
        </authorList>
    </citation>
    <scope>NUCLEOTIDE SEQUENCE [LARGE SCALE GENOMIC DNA]</scope>
    <source>
        <tissue evidence="2">Leaves</tissue>
    </source>
</reference>
<name>A0A251RZH4_HELAN</name>
<gene>
    <name evidence="2" type="ORF">HannXRQ_Chr16g0512711</name>
    <name evidence="1" type="ORF">HanXRQr2_Chr16g0748511</name>
</gene>
<reference evidence="1" key="3">
    <citation type="submission" date="2020-06" db="EMBL/GenBank/DDBJ databases">
        <title>Helianthus annuus Genome sequencing and assembly Release 2.</title>
        <authorList>
            <person name="Gouzy J."/>
            <person name="Langlade N."/>
            <person name="Munos S."/>
        </authorList>
    </citation>
    <scope>NUCLEOTIDE SEQUENCE</scope>
    <source>
        <tissue evidence="1">Leaves</tissue>
    </source>
</reference>
<dbReference type="AlphaFoldDB" id="A0A251RZH4"/>
<evidence type="ECO:0000313" key="1">
    <source>
        <dbReference type="EMBL" id="KAF5760029.1"/>
    </source>
</evidence>
<protein>
    <submittedName>
        <fullName evidence="2">Uncharacterized protein</fullName>
    </submittedName>
</protein>
<organism evidence="2 3">
    <name type="scientific">Helianthus annuus</name>
    <name type="common">Common sunflower</name>
    <dbReference type="NCBI Taxonomy" id="4232"/>
    <lineage>
        <taxon>Eukaryota</taxon>
        <taxon>Viridiplantae</taxon>
        <taxon>Streptophyta</taxon>
        <taxon>Embryophyta</taxon>
        <taxon>Tracheophyta</taxon>
        <taxon>Spermatophyta</taxon>
        <taxon>Magnoliopsida</taxon>
        <taxon>eudicotyledons</taxon>
        <taxon>Gunneridae</taxon>
        <taxon>Pentapetalae</taxon>
        <taxon>asterids</taxon>
        <taxon>campanulids</taxon>
        <taxon>Asterales</taxon>
        <taxon>Asteraceae</taxon>
        <taxon>Asteroideae</taxon>
        <taxon>Heliantheae alliance</taxon>
        <taxon>Heliantheae</taxon>
        <taxon>Helianthus</taxon>
    </lineage>
</organism>
<evidence type="ECO:0000313" key="2">
    <source>
        <dbReference type="EMBL" id="OTF91613.1"/>
    </source>
</evidence>
<dbReference type="Gramene" id="mRNA:HanXRQr2_Chr16g0748511">
    <property type="protein sequence ID" value="mRNA:HanXRQr2_Chr16g0748511"/>
    <property type="gene ID" value="HanXRQr2_Chr16g0748511"/>
</dbReference>
<dbReference type="Proteomes" id="UP000215914">
    <property type="component" value="Chromosome 16"/>
</dbReference>
<evidence type="ECO:0000313" key="3">
    <source>
        <dbReference type="Proteomes" id="UP000215914"/>
    </source>
</evidence>
<keyword evidence="3" id="KW-1185">Reference proteome</keyword>
<dbReference type="EMBL" id="CM007905">
    <property type="protein sequence ID" value="OTF91613.1"/>
    <property type="molecule type" value="Genomic_DNA"/>
</dbReference>
<proteinExistence type="predicted"/>
<dbReference type="InParanoid" id="A0A251RZH4"/>
<dbReference type="EMBL" id="MNCJ02000331">
    <property type="protein sequence ID" value="KAF5760029.1"/>
    <property type="molecule type" value="Genomic_DNA"/>
</dbReference>
<reference evidence="1 3" key="1">
    <citation type="journal article" date="2017" name="Nature">
        <title>The sunflower genome provides insights into oil metabolism, flowering and Asterid evolution.</title>
        <authorList>
            <person name="Badouin H."/>
            <person name="Gouzy J."/>
            <person name="Grassa C.J."/>
            <person name="Murat F."/>
            <person name="Staton S.E."/>
            <person name="Cottret L."/>
            <person name="Lelandais-Briere C."/>
            <person name="Owens G.L."/>
            <person name="Carrere S."/>
            <person name="Mayjonade B."/>
            <person name="Legrand L."/>
            <person name="Gill N."/>
            <person name="Kane N.C."/>
            <person name="Bowers J.E."/>
            <person name="Hubner S."/>
            <person name="Bellec A."/>
            <person name="Berard A."/>
            <person name="Berges H."/>
            <person name="Blanchet N."/>
            <person name="Boniface M.C."/>
            <person name="Brunel D."/>
            <person name="Catrice O."/>
            <person name="Chaidir N."/>
            <person name="Claudel C."/>
            <person name="Donnadieu C."/>
            <person name="Faraut T."/>
            <person name="Fievet G."/>
            <person name="Helmstetter N."/>
            <person name="King M."/>
            <person name="Knapp S.J."/>
            <person name="Lai Z."/>
            <person name="Le Paslier M.C."/>
            <person name="Lippi Y."/>
            <person name="Lorenzon L."/>
            <person name="Mandel J.R."/>
            <person name="Marage G."/>
            <person name="Marchand G."/>
            <person name="Marquand E."/>
            <person name="Bret-Mestries E."/>
            <person name="Morien E."/>
            <person name="Nambeesan S."/>
            <person name="Nguyen T."/>
            <person name="Pegot-Espagnet P."/>
            <person name="Pouilly N."/>
            <person name="Raftis F."/>
            <person name="Sallet E."/>
            <person name="Schiex T."/>
            <person name="Thomas J."/>
            <person name="Vandecasteele C."/>
            <person name="Vares D."/>
            <person name="Vear F."/>
            <person name="Vautrin S."/>
            <person name="Crespi M."/>
            <person name="Mangin B."/>
            <person name="Burke J.M."/>
            <person name="Salse J."/>
            <person name="Munos S."/>
            <person name="Vincourt P."/>
            <person name="Rieseberg L.H."/>
            <person name="Langlade N.B."/>
        </authorList>
    </citation>
    <scope>NUCLEOTIDE SEQUENCE [LARGE SCALE GENOMIC DNA]</scope>
    <source>
        <strain evidence="3">cv. SF193</strain>
        <tissue evidence="1">Leaves</tissue>
    </source>
</reference>